<dbReference type="AlphaFoldDB" id="A0A1M5XQS1"/>
<dbReference type="SUPFAM" id="SSF48452">
    <property type="entry name" value="TPR-like"/>
    <property type="match status" value="1"/>
</dbReference>
<evidence type="ECO:0008006" key="3">
    <source>
        <dbReference type="Google" id="ProtNLM"/>
    </source>
</evidence>
<dbReference type="OrthoDB" id="6394703at2"/>
<proteinExistence type="predicted"/>
<accession>A0A1M5XQS1</accession>
<reference evidence="1 2" key="1">
    <citation type="submission" date="2016-11" db="EMBL/GenBank/DDBJ databases">
        <authorList>
            <person name="Jaros S."/>
            <person name="Januszkiewicz K."/>
            <person name="Wedrychowicz H."/>
        </authorList>
    </citation>
    <scope>NUCLEOTIDE SEQUENCE [LARGE SCALE GENOMIC DNA]</scope>
    <source>
        <strain evidence="1 2">DSM 16917</strain>
    </source>
</reference>
<protein>
    <recommendedName>
        <fullName evidence="3">Tetratricopeptide repeat-containing protein</fullName>
    </recommendedName>
</protein>
<sequence length="576" mass="65549">MILFLQLGLPAPAWSDNPAPDLTPIAQSIAQFDNHSGAQLQKMYEAYYRDASPQWQFHWHYLRCEAAALRSNEPDITRAADRMKGLADPERYPHQIGYLSLCQAHLVGEDADRSKRLFHLANAVEVGLEQDDPQLLVLSYTRQANLLADNKQYAQSMESLAAALHQQERPAKPSLFQLDPAMLHFSLGRTFYYLNNPSRTDEALTQAINLVKPGTPLAWFIQFNYARILSQQGRYEESQEHLDALEEPKPNFGQEDEGFFLLFQASIAMGLEQYDNALTLANRAADYFLLAEIKPEYSEARMIRGQALLKLDREAEGWEALNEARKAMVAQDNIRGLAILTQWTANYHQQRKEYQQALMALDHFVELQRQLNQVLQQQALIDQQQALGQQMDRHRQRLANTSEAHYQSQQSLMMWQGLCAALCFVIFTLAVRGMMPSKDTPDPFPVRGSAEEQLSYLLQESKATGDTMGCILVMVDPGQMGNELQDLLHRDLRREDRCLELASDRFLLMLPWISDGELAWRFDTLPARLQTLGLTPQRLGRARVNNFDDVDSLLQRLEYHQLGPGGRTTAGGRLAS</sequence>
<evidence type="ECO:0000313" key="1">
    <source>
        <dbReference type="EMBL" id="SHI02022.1"/>
    </source>
</evidence>
<dbReference type="EMBL" id="FQXG01000006">
    <property type="protein sequence ID" value="SHI02022.1"/>
    <property type="molecule type" value="Genomic_DNA"/>
</dbReference>
<keyword evidence="2" id="KW-1185">Reference proteome</keyword>
<organism evidence="1 2">
    <name type="scientific">Ferrimonas marina</name>
    <dbReference type="NCBI Taxonomy" id="299255"/>
    <lineage>
        <taxon>Bacteria</taxon>
        <taxon>Pseudomonadati</taxon>
        <taxon>Pseudomonadota</taxon>
        <taxon>Gammaproteobacteria</taxon>
        <taxon>Alteromonadales</taxon>
        <taxon>Ferrimonadaceae</taxon>
        <taxon>Ferrimonas</taxon>
    </lineage>
</organism>
<name>A0A1M5XQS1_9GAMM</name>
<dbReference type="InterPro" id="IPR011990">
    <property type="entry name" value="TPR-like_helical_dom_sf"/>
</dbReference>
<dbReference type="Gene3D" id="1.25.40.10">
    <property type="entry name" value="Tetratricopeptide repeat domain"/>
    <property type="match status" value="1"/>
</dbReference>
<dbReference type="Proteomes" id="UP000184268">
    <property type="component" value="Unassembled WGS sequence"/>
</dbReference>
<dbReference type="RefSeq" id="WP_143165739.1">
    <property type="nucleotide sequence ID" value="NZ_FQXG01000006.1"/>
</dbReference>
<evidence type="ECO:0000313" key="2">
    <source>
        <dbReference type="Proteomes" id="UP000184268"/>
    </source>
</evidence>
<gene>
    <name evidence="1" type="ORF">SAMN02745129_3607</name>
</gene>